<evidence type="ECO:0000256" key="1">
    <source>
        <dbReference type="ARBA" id="ARBA00005023"/>
    </source>
</evidence>
<evidence type="ECO:0000256" key="8">
    <source>
        <dbReference type="ARBA" id="ARBA00023004"/>
    </source>
</evidence>
<proteinExistence type="predicted"/>
<evidence type="ECO:0000259" key="10">
    <source>
        <dbReference type="Pfam" id="PF07969"/>
    </source>
</evidence>
<evidence type="ECO:0000256" key="9">
    <source>
        <dbReference type="NCBIfam" id="TIGR01224"/>
    </source>
</evidence>
<dbReference type="InterPro" id="IPR013108">
    <property type="entry name" value="Amidohydro_3"/>
</dbReference>
<sequence length="417" mass="45057">MAKKLIGPFTQLLPLTNMPLHGALADSSLEIIENGGMVIEHNCIVDVGPYVALQEKYSPTITRVEINKPAVCMPSYIDCHTHIAFGGNRAQDFALRNAGATYLEIAEAGGGIWSTVQHTREASTEELAAYVMERVNALIKQGITTIEVKSGYGLSVDQEVKTLRAIQQAQKQVPVDLVPTCLAAHMKPRDFDGDATVYLDKMAAELFPILLNENLTNRIDAFIEKSAFNAIEIRPYLRSAKEQGFDITIHADQFTAGGAAIAVEFGAVSADHLEASAENEIQMLAKSDTVAVALPGASLGLGCAYAPARRLLDEGAILAIATDWNPGSAPMGQLMVQASILATAEKLSNAEVFSAITFRAASALNLSDRGQLKRGQLADFNIYTTSNYQNITYRQGTLLPQQVWKSGKLIYTKGEQP</sequence>
<dbReference type="RefSeq" id="WP_190308253.1">
    <property type="nucleotide sequence ID" value="NZ_JACNYK010000001.1"/>
</dbReference>
<evidence type="ECO:0000256" key="4">
    <source>
        <dbReference type="ARBA" id="ARBA00022723"/>
    </source>
</evidence>
<comment type="caution">
    <text evidence="11">The sequence shown here is derived from an EMBL/GenBank/DDBJ whole genome shotgun (WGS) entry which is preliminary data.</text>
</comment>
<reference evidence="11 12" key="1">
    <citation type="submission" date="2020-08" db="EMBL/GenBank/DDBJ databases">
        <title>Sphingobacterium sp. DN00404 isolated from aquaculture water.</title>
        <authorList>
            <person name="Zhang M."/>
        </authorList>
    </citation>
    <scope>NUCLEOTIDE SEQUENCE [LARGE SCALE GENOMIC DNA]</scope>
    <source>
        <strain evidence="11 12">KCTC 32294</strain>
    </source>
</reference>
<keyword evidence="8" id="KW-0408">Iron</keyword>
<dbReference type="GO" id="GO:0050480">
    <property type="term" value="F:imidazolonepropionase activity"/>
    <property type="evidence" value="ECO:0007669"/>
    <property type="project" value="UniProtKB-EC"/>
</dbReference>
<evidence type="ECO:0000256" key="7">
    <source>
        <dbReference type="ARBA" id="ARBA00022833"/>
    </source>
</evidence>
<comment type="pathway">
    <text evidence="1">Amino-acid degradation.</text>
</comment>
<evidence type="ECO:0000313" key="12">
    <source>
        <dbReference type="Proteomes" id="UP000606494"/>
    </source>
</evidence>
<dbReference type="SUPFAM" id="SSF51338">
    <property type="entry name" value="Composite domain of metallo-dependent hydrolases"/>
    <property type="match status" value="1"/>
</dbReference>
<accession>A0ABR7Y1K1</accession>
<dbReference type="InterPro" id="IPR032466">
    <property type="entry name" value="Metal_Hydrolase"/>
</dbReference>
<keyword evidence="4" id="KW-0479">Metal-binding</keyword>
<organism evidence="11 12">
    <name type="scientific">Sphingobacterium arenae</name>
    <dbReference type="NCBI Taxonomy" id="1280598"/>
    <lineage>
        <taxon>Bacteria</taxon>
        <taxon>Pseudomonadati</taxon>
        <taxon>Bacteroidota</taxon>
        <taxon>Sphingobacteriia</taxon>
        <taxon>Sphingobacteriales</taxon>
        <taxon>Sphingobacteriaceae</taxon>
        <taxon>Sphingobacterium</taxon>
    </lineage>
</organism>
<dbReference type="PANTHER" id="PTHR42752">
    <property type="entry name" value="IMIDAZOLONEPROPIONASE"/>
    <property type="match status" value="1"/>
</dbReference>
<keyword evidence="3" id="KW-0963">Cytoplasm</keyword>
<evidence type="ECO:0000256" key="5">
    <source>
        <dbReference type="ARBA" id="ARBA00022801"/>
    </source>
</evidence>
<dbReference type="Gene3D" id="2.30.40.10">
    <property type="entry name" value="Urease, subunit C, domain 1"/>
    <property type="match status" value="1"/>
</dbReference>
<dbReference type="InterPro" id="IPR011059">
    <property type="entry name" value="Metal-dep_hydrolase_composite"/>
</dbReference>
<dbReference type="SUPFAM" id="SSF51556">
    <property type="entry name" value="Metallo-dependent hydrolases"/>
    <property type="match status" value="1"/>
</dbReference>
<gene>
    <name evidence="11" type="ORF">H8B17_06230</name>
</gene>
<evidence type="ECO:0000256" key="6">
    <source>
        <dbReference type="ARBA" id="ARBA00022808"/>
    </source>
</evidence>
<protein>
    <recommendedName>
        <fullName evidence="2 9">Imidazolonepropionase</fullName>
        <ecNumber evidence="2 9">3.5.2.7</ecNumber>
    </recommendedName>
</protein>
<dbReference type="NCBIfam" id="TIGR01224">
    <property type="entry name" value="hutI"/>
    <property type="match status" value="1"/>
</dbReference>
<dbReference type="PANTHER" id="PTHR42752:SF1">
    <property type="entry name" value="IMIDAZOLONEPROPIONASE-RELATED"/>
    <property type="match status" value="1"/>
</dbReference>
<dbReference type="EMBL" id="JACNYK010000001">
    <property type="protein sequence ID" value="MBD1425178.1"/>
    <property type="molecule type" value="Genomic_DNA"/>
</dbReference>
<dbReference type="Pfam" id="PF07969">
    <property type="entry name" value="Amidohydro_3"/>
    <property type="match status" value="1"/>
</dbReference>
<keyword evidence="6" id="KW-0369">Histidine metabolism</keyword>
<evidence type="ECO:0000256" key="2">
    <source>
        <dbReference type="ARBA" id="ARBA00012864"/>
    </source>
</evidence>
<dbReference type="InterPro" id="IPR005920">
    <property type="entry name" value="HutI"/>
</dbReference>
<name>A0ABR7Y1K1_9SPHI</name>
<keyword evidence="7" id="KW-0862">Zinc</keyword>
<feature type="domain" description="Amidohydrolase 3" evidence="10">
    <location>
        <begin position="121"/>
        <end position="411"/>
    </location>
</feature>
<keyword evidence="5 11" id="KW-0378">Hydrolase</keyword>
<evidence type="ECO:0000313" key="11">
    <source>
        <dbReference type="EMBL" id="MBD1425178.1"/>
    </source>
</evidence>
<dbReference type="Gene3D" id="3.20.20.140">
    <property type="entry name" value="Metal-dependent hydrolases"/>
    <property type="match status" value="1"/>
</dbReference>
<evidence type="ECO:0000256" key="3">
    <source>
        <dbReference type="ARBA" id="ARBA00022490"/>
    </source>
</evidence>
<dbReference type="Proteomes" id="UP000606494">
    <property type="component" value="Unassembled WGS sequence"/>
</dbReference>
<keyword evidence="12" id="KW-1185">Reference proteome</keyword>
<dbReference type="EC" id="3.5.2.7" evidence="2 9"/>